<dbReference type="AlphaFoldDB" id="A0A4D6KUX4"/>
<feature type="region of interest" description="Disordered" evidence="1">
    <location>
        <begin position="156"/>
        <end position="182"/>
    </location>
</feature>
<proteinExistence type="predicted"/>
<protein>
    <submittedName>
        <fullName evidence="2">Uncharacterized protein</fullName>
    </submittedName>
</protein>
<evidence type="ECO:0000313" key="3">
    <source>
        <dbReference type="Proteomes" id="UP000501690"/>
    </source>
</evidence>
<evidence type="ECO:0000313" key="2">
    <source>
        <dbReference type="EMBL" id="QCD81906.1"/>
    </source>
</evidence>
<feature type="compositionally biased region" description="Basic and acidic residues" evidence="1">
    <location>
        <begin position="170"/>
        <end position="182"/>
    </location>
</feature>
<keyword evidence="3" id="KW-1185">Reference proteome</keyword>
<dbReference type="Proteomes" id="UP000501690">
    <property type="component" value="Linkage Group LG2"/>
</dbReference>
<gene>
    <name evidence="2" type="ORF">DEO72_LG2g2237</name>
</gene>
<name>A0A4D6KUX4_VIGUN</name>
<organism evidence="2 3">
    <name type="scientific">Vigna unguiculata</name>
    <name type="common">Cowpea</name>
    <dbReference type="NCBI Taxonomy" id="3917"/>
    <lineage>
        <taxon>Eukaryota</taxon>
        <taxon>Viridiplantae</taxon>
        <taxon>Streptophyta</taxon>
        <taxon>Embryophyta</taxon>
        <taxon>Tracheophyta</taxon>
        <taxon>Spermatophyta</taxon>
        <taxon>Magnoliopsida</taxon>
        <taxon>eudicotyledons</taxon>
        <taxon>Gunneridae</taxon>
        <taxon>Pentapetalae</taxon>
        <taxon>rosids</taxon>
        <taxon>fabids</taxon>
        <taxon>Fabales</taxon>
        <taxon>Fabaceae</taxon>
        <taxon>Papilionoideae</taxon>
        <taxon>50 kb inversion clade</taxon>
        <taxon>NPAAA clade</taxon>
        <taxon>indigoferoid/millettioid clade</taxon>
        <taxon>Phaseoleae</taxon>
        <taxon>Vigna</taxon>
    </lineage>
</organism>
<dbReference type="EMBL" id="CP039346">
    <property type="protein sequence ID" value="QCD81906.1"/>
    <property type="molecule type" value="Genomic_DNA"/>
</dbReference>
<sequence length="182" mass="20088">MRRFGIGLAESGVPDLSHTALVRKHRFRAQLQSSFQQHSCFSVPVTLRANNGSKEISVSIFNFPGFLGVSSLTHSSWCVIPGDLVANIHHGVSSLTQPSTLAHTIHPRPGQLIETERLLEEVKQATMRADETDKKYALVQEELSLIKQQLAMMLEKQGGGSSTGTSRVHPHYDEDLDDHPVP</sequence>
<reference evidence="2 3" key="1">
    <citation type="submission" date="2019-04" db="EMBL/GenBank/DDBJ databases">
        <title>An improved genome assembly and genetic linkage map for asparagus bean, Vigna unguiculata ssp. sesquipedialis.</title>
        <authorList>
            <person name="Xia Q."/>
            <person name="Zhang R."/>
            <person name="Dong Y."/>
        </authorList>
    </citation>
    <scope>NUCLEOTIDE SEQUENCE [LARGE SCALE GENOMIC DNA]</scope>
    <source>
        <tissue evidence="2">Leaf</tissue>
    </source>
</reference>
<accession>A0A4D6KUX4</accession>
<evidence type="ECO:0000256" key="1">
    <source>
        <dbReference type="SAM" id="MobiDB-lite"/>
    </source>
</evidence>